<dbReference type="EMBL" id="NTHN02000009">
    <property type="protein sequence ID" value="MCT4370095.1"/>
    <property type="molecule type" value="Genomic_DNA"/>
</dbReference>
<evidence type="ECO:0000313" key="1">
    <source>
        <dbReference type="EMBL" id="MCT4370095.1"/>
    </source>
</evidence>
<dbReference type="EMBL" id="NTHN01000486">
    <property type="protein sequence ID" value="PBD16975.1"/>
    <property type="molecule type" value="Genomic_DNA"/>
</dbReference>
<accession>A0A2A3JP66</accession>
<protein>
    <submittedName>
        <fullName evidence="1">DUF3604 domain-containing protein</fullName>
    </submittedName>
</protein>
<keyword evidence="3" id="KW-1185">Reference proteome</keyword>
<dbReference type="OrthoDB" id="543560at2"/>
<gene>
    <name evidence="1" type="ORF">CLG85_007000</name>
    <name evidence="2" type="ORF">CLG85_22650</name>
</gene>
<reference evidence="2" key="1">
    <citation type="submission" date="2017-09" db="EMBL/GenBank/DDBJ databases">
        <title>Yangia sp. SAOS 153D whole genome sequencing.</title>
        <authorList>
            <person name="Verma A."/>
            <person name="Krishnamurthi S."/>
        </authorList>
    </citation>
    <scope>NUCLEOTIDE SEQUENCE [LARGE SCALE GENOMIC DNA]</scope>
    <source>
        <strain evidence="2">SAOS 153D</strain>
    </source>
</reference>
<dbReference type="Pfam" id="PF12228">
    <property type="entry name" value="DUF3604"/>
    <property type="match status" value="1"/>
</dbReference>
<comment type="caution">
    <text evidence="2">The sequence shown here is derived from an EMBL/GenBank/DDBJ whole genome shotgun (WGS) entry which is preliminary data.</text>
</comment>
<name>A0A2A3JP66_9RHOB</name>
<dbReference type="InterPro" id="IPR022028">
    <property type="entry name" value="DUF3604"/>
</dbReference>
<reference evidence="1" key="3">
    <citation type="submission" date="2024-05" db="EMBL/GenBank/DDBJ databases">
        <title>Yangia mangrovi SAOS 153D genome.</title>
        <authorList>
            <person name="Verma A."/>
            <person name="Pal Y."/>
            <person name="Sundharam S."/>
            <person name="Bisht B."/>
            <person name="Srinivasan K."/>
        </authorList>
    </citation>
    <scope>NUCLEOTIDE SEQUENCE</scope>
    <source>
        <strain evidence="1">SAOS 153D</strain>
    </source>
</reference>
<organism evidence="2">
    <name type="scientific">Alloyangia mangrovi</name>
    <dbReference type="NCBI Taxonomy" id="1779329"/>
    <lineage>
        <taxon>Bacteria</taxon>
        <taxon>Pseudomonadati</taxon>
        <taxon>Pseudomonadota</taxon>
        <taxon>Alphaproteobacteria</taxon>
        <taxon>Rhodobacterales</taxon>
        <taxon>Roseobacteraceae</taxon>
        <taxon>Alloyangia</taxon>
    </lineage>
</organism>
<sequence length="123" mass="13462">MAFALGYRHPKQNLFNHGNILCFRAPLTLTLRARAVLPPAAHAQEHSTEQGRLRYGALKRGLAIEREPGVNPFKVGMVGATKSHAGMATAQEDTFFGTHSGLQPELHRRERVVIEAPDPALSS</sequence>
<evidence type="ECO:0000313" key="2">
    <source>
        <dbReference type="EMBL" id="PBD16975.1"/>
    </source>
</evidence>
<dbReference type="AlphaFoldDB" id="A0A2A3JP66"/>
<evidence type="ECO:0000313" key="3">
    <source>
        <dbReference type="Proteomes" id="UP000217448"/>
    </source>
</evidence>
<reference evidence="3" key="2">
    <citation type="submission" date="2023-07" db="EMBL/GenBank/DDBJ databases">
        <title>Yangia mangrovi SAOS 153D genome.</title>
        <authorList>
            <person name="Verma A."/>
            <person name="Pal Y."/>
            <person name="Sundharam S."/>
            <person name="Bisht B."/>
            <person name="Srinivasan K."/>
        </authorList>
    </citation>
    <scope>NUCLEOTIDE SEQUENCE [LARGE SCALE GENOMIC DNA]</scope>
    <source>
        <strain evidence="3">SAOS 153D</strain>
    </source>
</reference>
<proteinExistence type="predicted"/>
<dbReference type="Proteomes" id="UP000217448">
    <property type="component" value="Unassembled WGS sequence"/>
</dbReference>